<evidence type="ECO:0000313" key="1">
    <source>
        <dbReference type="EMBL" id="RNB72157.1"/>
    </source>
</evidence>
<dbReference type="Proteomes" id="UP000281915">
    <property type="component" value="Unassembled WGS sequence"/>
</dbReference>
<name>A0A3M8C9V4_9BACL</name>
<sequence length="213" mass="23952">MTNYKMIESSAVEVMHLFEVMKTYGVTCSLELTRAKGNDPFIGSAGVNVDVECLEGEDGDVLVVKLGEAEFAFDTEDHTFGKLVSDRQIMISIVEKDGEYAAWFDSDIVTPEGIEEANNYTDIIVDTGVFSEEEKELIYFLRSLEFDDVLDAVSGIEYEVDQSKQKAAINLREGNQRNAQAFDERVARLTQLAYLLGKANREYVEHIYPDMGE</sequence>
<proteinExistence type="predicted"/>
<dbReference type="EMBL" id="RHHT01000062">
    <property type="protein sequence ID" value="RNB72157.1"/>
    <property type="molecule type" value="Genomic_DNA"/>
</dbReference>
<reference evidence="1 2" key="1">
    <citation type="submission" date="2018-10" db="EMBL/GenBank/DDBJ databases">
        <title>Phylogenomics of Brevibacillus.</title>
        <authorList>
            <person name="Dunlap C."/>
        </authorList>
    </citation>
    <scope>NUCLEOTIDE SEQUENCE [LARGE SCALE GENOMIC DNA]</scope>
    <source>
        <strain evidence="1 2">JCM 15085</strain>
    </source>
</reference>
<protein>
    <submittedName>
        <fullName evidence="1">Uncharacterized protein</fullName>
    </submittedName>
</protein>
<gene>
    <name evidence="1" type="ORF">EDM58_21880</name>
</gene>
<dbReference type="AlphaFoldDB" id="A0A3M8C9V4"/>
<evidence type="ECO:0000313" key="2">
    <source>
        <dbReference type="Proteomes" id="UP000281915"/>
    </source>
</evidence>
<accession>A0A3M8C9V4</accession>
<comment type="caution">
    <text evidence="1">The sequence shown here is derived from an EMBL/GenBank/DDBJ whole genome shotgun (WGS) entry which is preliminary data.</text>
</comment>
<dbReference type="RefSeq" id="WP_122915222.1">
    <property type="nucleotide sequence ID" value="NZ_RHHT01000062.1"/>
</dbReference>
<organism evidence="1 2">
    <name type="scientific">Brevibacillus panacihumi</name>
    <dbReference type="NCBI Taxonomy" id="497735"/>
    <lineage>
        <taxon>Bacteria</taxon>
        <taxon>Bacillati</taxon>
        <taxon>Bacillota</taxon>
        <taxon>Bacilli</taxon>
        <taxon>Bacillales</taxon>
        <taxon>Paenibacillaceae</taxon>
        <taxon>Brevibacillus</taxon>
    </lineage>
</organism>